<dbReference type="InterPro" id="IPR005064">
    <property type="entry name" value="BUG"/>
</dbReference>
<sequence>MQNKPAIVLTTALALTLGAAFGAQAQDYPSRNIQIIVPYSAGGGGDTVARIVADVLSDELDRQVNVVNREGAGGEIGIAEIARANPDGYTLGVFGYPDNFVLEQTRETSFSFDDLEYLAGFDDMPMGIFASPNSEHTTLDDVRAYGQVNSGSLTVGESGALGLLHILAFADHLDIEVTDIKYSGGGELMNALLGNHVDMASTSSMSHDPIVDAGGTPIGFAAAERMDMFPDVPTFREQGVDLVMGVSRVLVAPAGIPDDVRDALTSALDAISTNETMIRNFENAAIPYNYLDHEAVNQVLEDSNATLTPIIQDNLDQFTDN</sequence>
<comment type="similarity">
    <text evidence="1">Belongs to the UPF0065 (bug) family.</text>
</comment>
<protein>
    <submittedName>
        <fullName evidence="3">Tripartite tricarboxylate transporter substrate binding protein</fullName>
    </submittedName>
</protein>
<dbReference type="OrthoDB" id="8881899at2"/>
<evidence type="ECO:0000313" key="4">
    <source>
        <dbReference type="Proteomes" id="UP000297475"/>
    </source>
</evidence>
<dbReference type="AlphaFoldDB" id="A0A4Z0W759"/>
<keyword evidence="4" id="KW-1185">Reference proteome</keyword>
<organism evidence="3 4">
    <name type="scientific">Natronospirillum operosum</name>
    <dbReference type="NCBI Taxonomy" id="2759953"/>
    <lineage>
        <taxon>Bacteria</taxon>
        <taxon>Pseudomonadati</taxon>
        <taxon>Pseudomonadota</taxon>
        <taxon>Gammaproteobacteria</taxon>
        <taxon>Oceanospirillales</taxon>
        <taxon>Natronospirillaceae</taxon>
        <taxon>Natronospirillum</taxon>
    </lineage>
</organism>
<dbReference type="CDD" id="cd07012">
    <property type="entry name" value="PBP2_Bug_TTT"/>
    <property type="match status" value="1"/>
</dbReference>
<evidence type="ECO:0000256" key="2">
    <source>
        <dbReference type="SAM" id="SignalP"/>
    </source>
</evidence>
<accession>A0A4Z0W759</accession>
<dbReference type="Pfam" id="PF03401">
    <property type="entry name" value="TctC"/>
    <property type="match status" value="1"/>
</dbReference>
<dbReference type="PIRSF" id="PIRSF017082">
    <property type="entry name" value="YflP"/>
    <property type="match status" value="1"/>
</dbReference>
<feature type="signal peptide" evidence="2">
    <location>
        <begin position="1"/>
        <end position="25"/>
    </location>
</feature>
<dbReference type="RefSeq" id="WP_135482907.1">
    <property type="nucleotide sequence ID" value="NZ_SRMF01000003.1"/>
</dbReference>
<comment type="caution">
    <text evidence="3">The sequence shown here is derived from an EMBL/GenBank/DDBJ whole genome shotgun (WGS) entry which is preliminary data.</text>
</comment>
<dbReference type="Gene3D" id="3.40.190.10">
    <property type="entry name" value="Periplasmic binding protein-like II"/>
    <property type="match status" value="1"/>
</dbReference>
<dbReference type="EMBL" id="SRMF01000003">
    <property type="protein sequence ID" value="TGG93197.1"/>
    <property type="molecule type" value="Genomic_DNA"/>
</dbReference>
<keyword evidence="2" id="KW-0732">Signal</keyword>
<evidence type="ECO:0000256" key="1">
    <source>
        <dbReference type="ARBA" id="ARBA00006987"/>
    </source>
</evidence>
<dbReference type="PANTHER" id="PTHR42928:SF5">
    <property type="entry name" value="BLR1237 PROTEIN"/>
    <property type="match status" value="1"/>
</dbReference>
<name>A0A4Z0W759_9GAMM</name>
<dbReference type="InterPro" id="IPR042100">
    <property type="entry name" value="Bug_dom1"/>
</dbReference>
<reference evidence="3 4" key="1">
    <citation type="submission" date="2019-04" db="EMBL/GenBank/DDBJ databases">
        <title>Natronospirillum operosus gen. nov., sp. nov., a haloalkaliphilic satellite isolated from decaying biomass of laboratory culture of cyanobacterium Geitlerinema sp. and proposal of Natronospirillaceae fam. nov. and Saccharospirillaceae fam. nov.</title>
        <authorList>
            <person name="Kevbrin V."/>
            <person name="Boltyanskaya Y."/>
            <person name="Koziaeva V."/>
            <person name="Grouzdev D.S."/>
            <person name="Park M."/>
            <person name="Cho J."/>
        </authorList>
    </citation>
    <scope>NUCLEOTIDE SEQUENCE [LARGE SCALE GENOMIC DNA]</scope>
    <source>
        <strain evidence="3 4">G-116</strain>
    </source>
</reference>
<gene>
    <name evidence="3" type="ORF">E4656_09045</name>
</gene>
<dbReference type="Proteomes" id="UP000297475">
    <property type="component" value="Unassembled WGS sequence"/>
</dbReference>
<feature type="chain" id="PRO_5021330519" evidence="2">
    <location>
        <begin position="26"/>
        <end position="321"/>
    </location>
</feature>
<proteinExistence type="inferred from homology"/>
<dbReference type="Gene3D" id="3.40.190.150">
    <property type="entry name" value="Bordetella uptake gene, domain 1"/>
    <property type="match status" value="1"/>
</dbReference>
<dbReference type="PANTHER" id="PTHR42928">
    <property type="entry name" value="TRICARBOXYLATE-BINDING PROTEIN"/>
    <property type="match status" value="1"/>
</dbReference>
<dbReference type="SUPFAM" id="SSF53850">
    <property type="entry name" value="Periplasmic binding protein-like II"/>
    <property type="match status" value="1"/>
</dbReference>
<evidence type="ECO:0000313" key="3">
    <source>
        <dbReference type="EMBL" id="TGG93197.1"/>
    </source>
</evidence>